<dbReference type="Proteomes" id="UP000887565">
    <property type="component" value="Unplaced"/>
</dbReference>
<feature type="region of interest" description="Disordered" evidence="1">
    <location>
        <begin position="1"/>
        <end position="20"/>
    </location>
</feature>
<evidence type="ECO:0000313" key="2">
    <source>
        <dbReference type="Proteomes" id="UP000887565"/>
    </source>
</evidence>
<organism evidence="2 3">
    <name type="scientific">Romanomermis culicivorax</name>
    <name type="common">Nematode worm</name>
    <dbReference type="NCBI Taxonomy" id="13658"/>
    <lineage>
        <taxon>Eukaryota</taxon>
        <taxon>Metazoa</taxon>
        <taxon>Ecdysozoa</taxon>
        <taxon>Nematoda</taxon>
        <taxon>Enoplea</taxon>
        <taxon>Dorylaimia</taxon>
        <taxon>Mermithida</taxon>
        <taxon>Mermithoidea</taxon>
        <taxon>Mermithidae</taxon>
        <taxon>Romanomermis</taxon>
    </lineage>
</organism>
<feature type="compositionally biased region" description="Low complexity" evidence="1">
    <location>
        <begin position="176"/>
        <end position="196"/>
    </location>
</feature>
<protein>
    <submittedName>
        <fullName evidence="3">Uncharacterized protein</fullName>
    </submittedName>
</protein>
<proteinExistence type="predicted"/>
<sequence length="196" mass="20978">MARSFFSGSHQPLRSDSNSWSTANVGDYQQNLISPSCNWSSMRPKSSMVGGRRGGFMDFAAPNDENFDSAFGGLSLSDQNSRFMNGYHTEFRPGTKWEPPRQQAVGPMAPNVSRPQSIFKNNGPAAGFGPFDASRNIIGSGFDGNAPSFLTPAGGARPPSWNTNLTTAPPPPVFRAPPQQQQPPQTLMAAAANIDG</sequence>
<accession>A0A915J5E3</accession>
<reference evidence="3" key="1">
    <citation type="submission" date="2022-11" db="UniProtKB">
        <authorList>
            <consortium name="WormBaseParasite"/>
        </authorList>
    </citation>
    <scope>IDENTIFICATION</scope>
</reference>
<evidence type="ECO:0000313" key="3">
    <source>
        <dbReference type="WBParaSite" id="nRc.2.0.1.t20933-RA"/>
    </source>
</evidence>
<dbReference type="WBParaSite" id="nRc.2.0.1.t20933-RA">
    <property type="protein sequence ID" value="nRc.2.0.1.t20933-RA"/>
    <property type="gene ID" value="nRc.2.0.1.g20933"/>
</dbReference>
<keyword evidence="2" id="KW-1185">Reference proteome</keyword>
<evidence type="ECO:0000256" key="1">
    <source>
        <dbReference type="SAM" id="MobiDB-lite"/>
    </source>
</evidence>
<dbReference type="AlphaFoldDB" id="A0A915J5E3"/>
<feature type="region of interest" description="Disordered" evidence="1">
    <location>
        <begin position="152"/>
        <end position="196"/>
    </location>
</feature>
<name>A0A915J5E3_ROMCU</name>